<dbReference type="PANTHER" id="PTHR42795">
    <property type="entry name" value="ALANINE DEHYDROGENASE"/>
    <property type="match status" value="1"/>
</dbReference>
<reference evidence="13 14" key="1">
    <citation type="journal article" date="2019" name="Nat. Microbiol.">
        <title>Mediterranean grassland soil C-N compound turnover is dependent on rainfall and depth, and is mediated by genomically divergent microorganisms.</title>
        <authorList>
            <person name="Diamond S."/>
            <person name="Andeer P.F."/>
            <person name="Li Z."/>
            <person name="Crits-Christoph A."/>
            <person name="Burstein D."/>
            <person name="Anantharaman K."/>
            <person name="Lane K.R."/>
            <person name="Thomas B.C."/>
            <person name="Pan C."/>
            <person name="Northen T.R."/>
            <person name="Banfield J.F."/>
        </authorList>
    </citation>
    <scope>NUCLEOTIDE SEQUENCE [LARGE SCALE GENOMIC DNA]</scope>
    <source>
        <strain evidence="13">NP_7</strain>
    </source>
</reference>
<evidence type="ECO:0000256" key="6">
    <source>
        <dbReference type="PIRNR" id="PIRNR000183"/>
    </source>
</evidence>
<dbReference type="InterPro" id="IPR007886">
    <property type="entry name" value="AlaDH/PNT_N"/>
</dbReference>
<dbReference type="GO" id="GO:0000286">
    <property type="term" value="F:alanine dehydrogenase activity"/>
    <property type="evidence" value="ECO:0007669"/>
    <property type="project" value="UniProtKB-UniRule"/>
</dbReference>
<dbReference type="CDD" id="cd05305">
    <property type="entry name" value="L-AlaDH"/>
    <property type="match status" value="1"/>
</dbReference>
<evidence type="ECO:0000256" key="2">
    <source>
        <dbReference type="ARBA" id="ARBA00005689"/>
    </source>
</evidence>
<dbReference type="Pfam" id="PF01262">
    <property type="entry name" value="AlaDh_PNT_C"/>
    <property type="match status" value="1"/>
</dbReference>
<feature type="binding site" evidence="9">
    <location>
        <position position="219"/>
    </location>
    <ligand>
        <name>NAD(+)</name>
        <dbReference type="ChEBI" id="CHEBI:57540"/>
    </ligand>
</feature>
<feature type="binding site" evidence="9">
    <location>
        <position position="133"/>
    </location>
    <ligand>
        <name>NAD(+)</name>
        <dbReference type="ChEBI" id="CHEBI:57540"/>
    </ligand>
</feature>
<feature type="active site" description="Proton donor/acceptor" evidence="7">
    <location>
        <position position="95"/>
    </location>
</feature>
<evidence type="ECO:0000256" key="4">
    <source>
        <dbReference type="ARBA" id="ARBA00023002"/>
    </source>
</evidence>
<dbReference type="PIRSF" id="PIRSF000183">
    <property type="entry name" value="Alanine_dh"/>
    <property type="match status" value="1"/>
</dbReference>
<feature type="binding site" evidence="9">
    <location>
        <position position="202"/>
    </location>
    <ligand>
        <name>NAD(+)</name>
        <dbReference type="ChEBI" id="CHEBI:57540"/>
    </ligand>
</feature>
<comment type="similarity">
    <text evidence="2 6">Belongs to the AlaDH/PNT family.</text>
</comment>
<dbReference type="AlphaFoldDB" id="A0A537JBP7"/>
<feature type="binding site" evidence="8">
    <location>
        <position position="15"/>
    </location>
    <ligand>
        <name>substrate</name>
    </ligand>
</feature>
<evidence type="ECO:0000259" key="11">
    <source>
        <dbReference type="SMART" id="SM01002"/>
    </source>
</evidence>
<dbReference type="InterPro" id="IPR007698">
    <property type="entry name" value="AlaDH/PNT_NAD(H)-bd"/>
</dbReference>
<feature type="domain" description="Alanine dehydrogenase/pyridine nucleotide transhydrogenase N-terminal" evidence="12">
    <location>
        <begin position="4"/>
        <end position="136"/>
    </location>
</feature>
<evidence type="ECO:0000256" key="1">
    <source>
        <dbReference type="ARBA" id="ARBA00005206"/>
    </source>
</evidence>
<dbReference type="GO" id="GO:0046872">
    <property type="term" value="F:metal ion binding"/>
    <property type="evidence" value="ECO:0007669"/>
    <property type="project" value="UniProtKB-KW"/>
</dbReference>
<evidence type="ECO:0000256" key="8">
    <source>
        <dbReference type="PIRSR" id="PIRSR000183-2"/>
    </source>
</evidence>
<organism evidence="13 14">
    <name type="scientific">Candidatus Segetimicrobium genomatis</name>
    <dbReference type="NCBI Taxonomy" id="2569760"/>
    <lineage>
        <taxon>Bacteria</taxon>
        <taxon>Bacillati</taxon>
        <taxon>Candidatus Sysuimicrobiota</taxon>
        <taxon>Candidatus Sysuimicrobiia</taxon>
        <taxon>Candidatus Sysuimicrobiales</taxon>
        <taxon>Candidatus Segetimicrobiaceae</taxon>
        <taxon>Candidatus Segetimicrobium</taxon>
    </lineage>
</organism>
<feature type="binding site" evidence="10">
    <location>
        <position position="322"/>
    </location>
    <ligand>
        <name>Mg(2+)</name>
        <dbReference type="ChEBI" id="CHEBI:18420"/>
    </ligand>
</feature>
<comment type="catalytic activity">
    <reaction evidence="6">
        <text>L-alanine + NAD(+) + H2O = pyruvate + NH4(+) + NADH + H(+)</text>
        <dbReference type="Rhea" id="RHEA:18405"/>
        <dbReference type="ChEBI" id="CHEBI:15361"/>
        <dbReference type="ChEBI" id="CHEBI:15377"/>
        <dbReference type="ChEBI" id="CHEBI:15378"/>
        <dbReference type="ChEBI" id="CHEBI:28938"/>
        <dbReference type="ChEBI" id="CHEBI:57540"/>
        <dbReference type="ChEBI" id="CHEBI:57945"/>
        <dbReference type="ChEBI" id="CHEBI:57972"/>
        <dbReference type="EC" id="1.4.1.1"/>
    </reaction>
</comment>
<comment type="cofactor">
    <cofactor evidence="10">
        <name>Mg(2+)</name>
        <dbReference type="ChEBI" id="CHEBI:18420"/>
    </cofactor>
    <text evidence="10">Binds 1 Mg(2+) ion per subunit.</text>
</comment>
<evidence type="ECO:0000313" key="13">
    <source>
        <dbReference type="EMBL" id="TMI80920.1"/>
    </source>
</evidence>
<dbReference type="GO" id="GO:0042853">
    <property type="term" value="P:L-alanine catabolic process"/>
    <property type="evidence" value="ECO:0007669"/>
    <property type="project" value="InterPro"/>
</dbReference>
<name>A0A537JBP7_9BACT</name>
<keyword evidence="5 6" id="KW-0520">NAD</keyword>
<dbReference type="SMART" id="SM01002">
    <property type="entry name" value="AlaDh_PNT_C"/>
    <property type="match status" value="1"/>
</dbReference>
<evidence type="ECO:0000259" key="12">
    <source>
        <dbReference type="SMART" id="SM01003"/>
    </source>
</evidence>
<dbReference type="Pfam" id="PF05222">
    <property type="entry name" value="AlaDh_PNT_N"/>
    <property type="match status" value="1"/>
</dbReference>
<accession>A0A537JBP7</accession>
<dbReference type="Gene3D" id="3.40.50.720">
    <property type="entry name" value="NAD(P)-binding Rossmann-like Domain"/>
    <property type="match status" value="2"/>
</dbReference>
<evidence type="ECO:0000313" key="14">
    <source>
        <dbReference type="Proteomes" id="UP000320048"/>
    </source>
</evidence>
<feature type="binding site" evidence="9">
    <location>
        <begin position="297"/>
        <end position="300"/>
    </location>
    <ligand>
        <name>NAD(+)</name>
        <dbReference type="ChEBI" id="CHEBI:57540"/>
    </ligand>
</feature>
<dbReference type="SUPFAM" id="SSF51735">
    <property type="entry name" value="NAD(P)-binding Rossmann-fold domains"/>
    <property type="match status" value="1"/>
</dbReference>
<dbReference type="GO" id="GO:0005886">
    <property type="term" value="C:plasma membrane"/>
    <property type="evidence" value="ECO:0007669"/>
    <property type="project" value="TreeGrafter"/>
</dbReference>
<proteinExistence type="inferred from homology"/>
<dbReference type="InterPro" id="IPR008141">
    <property type="entry name" value="Ala_DH"/>
</dbReference>
<feature type="active site" description="Proton donor/acceptor" evidence="7">
    <location>
        <position position="269"/>
    </location>
</feature>
<dbReference type="EC" id="1.4.1.1" evidence="3 6"/>
<dbReference type="SMART" id="SM01003">
    <property type="entry name" value="AlaDh_PNT_N"/>
    <property type="match status" value="1"/>
</dbReference>
<keyword evidence="10" id="KW-0460">Magnesium</keyword>
<dbReference type="GO" id="GO:0000166">
    <property type="term" value="F:nucleotide binding"/>
    <property type="evidence" value="ECO:0007669"/>
    <property type="project" value="UniProtKB-KW"/>
</dbReference>
<keyword evidence="4 6" id="KW-0560">Oxidoreductase</keyword>
<evidence type="ECO:0000256" key="3">
    <source>
        <dbReference type="ARBA" id="ARBA00012897"/>
    </source>
</evidence>
<keyword evidence="10" id="KW-0479">Metal-binding</keyword>
<feature type="binding site" evidence="9">
    <location>
        <begin position="238"/>
        <end position="239"/>
    </location>
    <ligand>
        <name>NAD(+)</name>
        <dbReference type="ChEBI" id="CHEBI:57540"/>
    </ligand>
</feature>
<dbReference type="InterPro" id="IPR008143">
    <property type="entry name" value="Ala_DH/PNT_CS2"/>
</dbReference>
<comment type="pathway">
    <text evidence="1">Amino-acid degradation; L-alanine degradation via dehydrogenase pathway; NH(3) and pyruvate from L-alanine: step 1/1.</text>
</comment>
<dbReference type="Proteomes" id="UP000320048">
    <property type="component" value="Unassembled WGS sequence"/>
</dbReference>
<dbReference type="NCBIfam" id="TIGR00518">
    <property type="entry name" value="alaDH"/>
    <property type="match status" value="1"/>
</dbReference>
<dbReference type="InterPro" id="IPR036291">
    <property type="entry name" value="NAD(P)-bd_dom_sf"/>
</dbReference>
<feature type="domain" description="Alanine dehydrogenase/pyridine nucleotide transhydrogenase NAD(H)-binding" evidence="11">
    <location>
        <begin position="148"/>
        <end position="296"/>
    </location>
</feature>
<gene>
    <name evidence="13" type="primary">ald</name>
    <name evidence="13" type="ORF">E6H04_07765</name>
</gene>
<sequence length="370" mass="39223">MRVGVPKELKDQEGRVGLTPAGVHELVDAGHSVVIQTGAGEGSGITDRDYERRGGRIARSAREAWDAEMVMKVKEPIPEEYAYLQPRRILFTYVHLAAALELTQTLLESGTVTIAYETVQLPDGELPLLTPMSEVAGRMAVQEGAFYLKKTAGGKGTLIGGVTGVAPANVVILGGGVVGTHAAKVATGMGAQVTVLERNPRRMAYLDDVLHGRAMAVMSNPVTLEQAVAYADLLVGAVLIPGARAPRIVTEAMVRTMKPGSVIVDVAVDQGGCVETTVPTTHTDPIVVKYDVLHYGVTNMPGALPRTSTYALTNATIRYALEIAGKGWRRAALDDPALARGVNTAEGQLTHPAVAEAHGLPYTPLEKLLR</sequence>
<evidence type="ECO:0000256" key="7">
    <source>
        <dbReference type="PIRSR" id="PIRSR000183-1"/>
    </source>
</evidence>
<protein>
    <recommendedName>
        <fullName evidence="3 6">Alanine dehydrogenase</fullName>
        <ecNumber evidence="3 6">1.4.1.1</ecNumber>
    </recommendedName>
</protein>
<comment type="caution">
    <text evidence="13">The sequence shown here is derived from an EMBL/GenBank/DDBJ whole genome shotgun (WGS) entry which is preliminary data.</text>
</comment>
<keyword evidence="9" id="KW-0547">Nucleotide-binding</keyword>
<evidence type="ECO:0000256" key="9">
    <source>
        <dbReference type="PIRSR" id="PIRSR000183-3"/>
    </source>
</evidence>
<evidence type="ECO:0000256" key="5">
    <source>
        <dbReference type="ARBA" id="ARBA00023027"/>
    </source>
</evidence>
<dbReference type="EMBL" id="VBAO01000191">
    <property type="protein sequence ID" value="TMI80920.1"/>
    <property type="molecule type" value="Genomic_DNA"/>
</dbReference>
<feature type="binding site" evidence="8">
    <location>
        <position position="74"/>
    </location>
    <ligand>
        <name>substrate</name>
    </ligand>
</feature>
<feature type="binding site" evidence="9">
    <location>
        <begin position="266"/>
        <end position="269"/>
    </location>
    <ligand>
        <name>NAD(+)</name>
        <dbReference type="ChEBI" id="CHEBI:57540"/>
    </ligand>
</feature>
<dbReference type="PROSITE" id="PS00837">
    <property type="entry name" value="ALADH_PNT_2"/>
    <property type="match status" value="1"/>
</dbReference>
<dbReference type="SUPFAM" id="SSF52283">
    <property type="entry name" value="Formate/glycerate dehydrogenase catalytic domain-like"/>
    <property type="match status" value="1"/>
</dbReference>
<evidence type="ECO:0000256" key="10">
    <source>
        <dbReference type="PIRSR" id="PIRSR000183-4"/>
    </source>
</evidence>
<dbReference type="FunFam" id="3.40.50.720:FF:000049">
    <property type="entry name" value="Alanine dehydrogenase"/>
    <property type="match status" value="1"/>
</dbReference>
<dbReference type="PANTHER" id="PTHR42795:SF1">
    <property type="entry name" value="ALANINE DEHYDROGENASE"/>
    <property type="match status" value="1"/>
</dbReference>